<dbReference type="InterPro" id="IPR003152">
    <property type="entry name" value="FATC_dom"/>
</dbReference>
<keyword evidence="7" id="KW-1185">Reference proteome</keyword>
<evidence type="ECO:0000259" key="3">
    <source>
        <dbReference type="PROSITE" id="PS50290"/>
    </source>
</evidence>
<reference evidence="6" key="1">
    <citation type="submission" date="2025-08" db="UniProtKB">
        <authorList>
            <consortium name="Ensembl"/>
        </authorList>
    </citation>
    <scope>IDENTIFICATION</scope>
</reference>
<dbReference type="InterPro" id="IPR000403">
    <property type="entry name" value="PI3/4_kinase_cat_dom"/>
</dbReference>
<dbReference type="CDD" id="cd05163">
    <property type="entry name" value="PIKK_TRRAP"/>
    <property type="match status" value="1"/>
</dbReference>
<feature type="compositionally biased region" description="Polar residues" evidence="2">
    <location>
        <begin position="3174"/>
        <end position="3184"/>
    </location>
</feature>
<proteinExistence type="inferred from homology"/>
<dbReference type="PROSITE" id="PS51189">
    <property type="entry name" value="FAT"/>
    <property type="match status" value="1"/>
</dbReference>
<name>A0A8C9YRA6_SANLU</name>
<dbReference type="GO" id="GO:0006281">
    <property type="term" value="P:DNA repair"/>
    <property type="evidence" value="ECO:0007669"/>
    <property type="project" value="TreeGrafter"/>
</dbReference>
<dbReference type="PROSITE" id="PS50290">
    <property type="entry name" value="PI3_4_KINASE_3"/>
    <property type="match status" value="1"/>
</dbReference>
<dbReference type="Pfam" id="PF20175">
    <property type="entry name" value="Tra1_central"/>
    <property type="match status" value="2"/>
</dbReference>
<dbReference type="Proteomes" id="UP000694568">
    <property type="component" value="Unplaced"/>
</dbReference>
<dbReference type="PANTHER" id="PTHR11139">
    <property type="entry name" value="ATAXIA TELANGIECTASIA MUTATED ATM -RELATED"/>
    <property type="match status" value="1"/>
</dbReference>
<dbReference type="SMART" id="SM00146">
    <property type="entry name" value="PI3Kc"/>
    <property type="match status" value="1"/>
</dbReference>
<dbReference type="Pfam" id="PF00454">
    <property type="entry name" value="PI3_PI4_kinase"/>
    <property type="match status" value="1"/>
</dbReference>
<dbReference type="GO" id="GO:0005634">
    <property type="term" value="C:nucleus"/>
    <property type="evidence" value="ECO:0007669"/>
    <property type="project" value="TreeGrafter"/>
</dbReference>
<dbReference type="InterPro" id="IPR011009">
    <property type="entry name" value="Kinase-like_dom_sf"/>
</dbReference>
<feature type="region of interest" description="Disordered" evidence="2">
    <location>
        <begin position="3171"/>
        <end position="3196"/>
    </location>
</feature>
<feature type="domain" description="FATC" evidence="5">
    <location>
        <begin position="3733"/>
        <end position="3765"/>
    </location>
</feature>
<dbReference type="InterPro" id="IPR011990">
    <property type="entry name" value="TPR-like_helical_dom_sf"/>
</dbReference>
<dbReference type="SMART" id="SM01343">
    <property type="entry name" value="FATC"/>
    <property type="match status" value="1"/>
</dbReference>
<comment type="similarity">
    <text evidence="1">Belongs to the PI3/PI4-kinase family. TRA1 subfamily.</text>
</comment>
<dbReference type="InterPro" id="IPR014009">
    <property type="entry name" value="PIK_FAT"/>
</dbReference>
<dbReference type="InterPro" id="IPR003151">
    <property type="entry name" value="PIK-rel_kinase_FAT"/>
</dbReference>
<dbReference type="SUPFAM" id="SSF56112">
    <property type="entry name" value="Protein kinase-like (PK-like)"/>
    <property type="match status" value="1"/>
</dbReference>
<dbReference type="GeneTree" id="ENSGT00390000017961"/>
<dbReference type="Pfam" id="PF02259">
    <property type="entry name" value="FAT"/>
    <property type="match status" value="1"/>
</dbReference>
<accession>A0A8C9YRA6</accession>
<sequence>MAFVPAPSPTVVDQTTLMKKYLQFVAALTDANTPDETKLKMMQEVSENFENVTSSPQYSTFLEHIIPRFLTFLQDGEVQFLQEKPTQQLRKLVLEIIHRIPTNEHLRPHTKNILSVMFRFLEIESEENVLICLRIIIELHKQFRPPISQEIHHFLDFVKQIYKDLPKVVARYFENPQVIAENTVPSPEMVGMITSVLVKTAPEREDSETRTHTIIPRGSLSLKVLAELPIIVVLMYQLYKLNIHNVVSEFVPLIMNTIMLQVSPQARQHKLYNKELYADFIAAQIKTLSFLAYIIRIYQDLVGKYSQQMVKGMLQLLTNCPSETAHLRKELLIAAKHILTTDLRSQFIPCMDKLFDESILIGSGYTARETLRPLAYSTLADLVHHVRQNLPLTDLSLAVQLFAKNIDDESLPSNIQTMSCKLLLNLVDCIRSKSEQENGNGRDILMRMLEVFVLKFHTIARYQLVSIFKKCKPQSEMGVVDPGVLPGTFQVSDCRSLVKTLVCGVKTITWGITSCKAPGEAQFIPNKQLQPKETQIYIKLVKYAMQALDIYQVQVANNQQTYIRVANCQTVRMKEEKEVLEHFAGVFTMMNPLTFKEIFQTTVPYMVERISKNYALQIVANSFLANLSTSALFATILVEYLLERLPEMGSNVELSNLYLKLFKLVFGSVSLFAAENEQMLKPHLHKIVNSSMELAQSAKEPYNYFLLLRALFRSIGGGSHDLLYQEFLPLLPNLLQGLNMLQSGLHKQHMKDLFVELCLTVPVRLSSLLPYLPMLMDPLVSALNGSQTLVSQGLRTLELCVDNLQPDFLYDHIQPVRAELMQALWRTLRNPAESISHVAYRVLGKFGGSNRKMLKESQRLHYVVTEVQGPSIKAEFTDCKASIQLPMEKAWEVIKCFLVAMTSLDDNKHALYQLLSHPNFAEKWIPNVIISHRYKAQDTPARRTFEQALTGAFMSAVIKDLRPSALPFVASLIRHYTMVAVAQQCGPFLLPSYQLGSQPSTAMFHSEENGSKGMDPLVLIDAIAICMAYEEKELCKIGEVALAVIFDVASIILGSKERACQLPLFSYIVERLCACCYEQAWYAKLGGVVSIKFLMERLPLIWVLQNQLTFLKALLFVMMDLTGEVSNGAVAMAKTTLEQLLVRCATPLKDEEKTEELLAAQDKSFHMVTHDLVREVTSPNSTVRKQAMHSLQVLAQVTGKSVTVIMEPHKEVLQDMVPPKKHLLRHQPANAQIGLMEGNTFCTTLQPRLFTMDLNVMEHKVFYTELLNLCEAEDAALMKLPCYKSLPSLVPLRIAALNALAACNYLPQSREKIIAALFKALNSTNNELQEAGEACMRKFLEGATIEVDQIHTHMRPLLMMLGDYRSLTLNVVNRLTSVTRLFPNSFNDKFCDQMMQHLRKWMEVVVITHKGGQRSDGSEMKICSAIINLFHLIPAAPQTLVKPLLEVVMKTERAMLIEAGSPFREPLIKFLTRHPSQTVELFMMEATLNDPQWSRMFMSFLKHKDAKPLRDVLASNPNRFVPLLVPAGTAATVRPGSPSTTTARLDLQFQAIKIISIIVKNDEGWLAGQHSLVSQLRRVWVSEAFQERHRKDNMAATNWKEPKLLAYCLLSYCKRNYSEIELLFQLLRAFTGRFLCNMTFLKEYMEEEIPKNYSIAQKRALFFRFVEFNDPHFNDELKAKVLQHILNLAFLHSFEKGEGEQLLGPPNPEGDNPESITSVFITKVLDPEKQADLLDSLRICLLQFSTLLVEHAPHHIHDNNKSRNSKLRRLMTFAWPCLLPKACVDPACKYSGHLLLAHIIAKFAIHKKIVLQVFHSLLKAHTMEARAIVRQAMAILTPAVPARMEDGHQMLTHWTRKIIVEEGHTVPQLVHILHLIVQHFRVYYPVRHHLVQHMISAMQRLGFTPSVTIEQRKLAVDLAEVVIKWELQRIKDQQPESEAEVGAGGEGTSGAAVKRGLSLEAAAAAAAGQDAKRFRTASGAASAVFGRSQSMPGTETMLTKPVEKQHTDTVVNFLIRIACQVNDSTNVAGSPGELLSRRCVSLMKSALRPDMWPRAELKLQWFDKLLMTVEQTAQANISNICTGLEILCFLLTVLQSPAILAHFKPLQRGIAACMTCGNTKVLRAVHSLLSRLMSIFPTEPSTSTVASKYEELECLYAAVGKVIYEGLTNYEKATSNTNPTQLFGTLMILKSACSYNASYIDRLISVFMRSLQKMVREHLSPQQANPGVTETSTVTSELVMLSLDLVKTRLSVMSIEMRKNFIQVILTSLIEKSPDPKILRAVVKIVEEWVKNNSPMAANQMPNIREKSVLLVKMMTYIEKRFPDELELNAQFLDLVNYVYRDESLSGSDITSKLEPAFLSGLRCTQPLIRAKFFEVFDASMKRRVYERLLYICCSQNWEAMGSHFWIKQCIELLLAVCERNTIIGTSCQGSMLPSITNVINLADSHDRAAFAMATHVKQEPRERENSETKEEDVEIDIELAPGDQTAIPKTKEQAERDAGNQLHMLTNRHDKFLDSLREVKTGALLNALVQLCHISTPLAEKTWVQLFPRLWKILSDRQQHALSGEMSPFLCSGSHQAQRDCQPSALNCFVEAMSQCVPPIPIRPCVLKYLGKTHNLWLRSTLMLEQQAFEKGLSLHSKPKQSTEFYEQESITPPQQEILDSLAELYSLLQEEDMWAGLWQKRCKFPETATAIAYEQHGFFEQAQESYEKAMEKYQLWEDHWIRCSKELNQWEPLTEYGQSKGHSNPYLMLECAWRVSNWAAMKEALVQVELSCPKEMAWKVNMHRGYLAICHPEEQQLNFIERLVEMASSLAIREWRRLPHIVSHVHTPLLQAAQQIIELQEAAQINAGLQPANLGRNTSLHDMKTVVKTWRNRLPIVSDDLSHWSSIFMWRQHHYQAIVTAYETNTQHDPNNNNAMLGVHASASAIIQYGKIGRKQGLVNVALDILSRIHTIPTVPIVDCFQKIRQQVKCYLQLAGVMGKNECMQGLEVIESTNLKYFTKEMTAEFYALKGMFLAQINKSEEANKAFSAAVQMHDVLVKAWAMWGDYLENIFVKDRQLHLGVSAITCYLHACRHQNESKSRKYLAKVLWLLSFDDKNTLADAVDKYCIGVPPIQWLAWIPQLLTCLVGSEGKPLLNLISQVGRVYPQAVYFPIRTLYLTLKIEQRERYKSDASGQQQPSSVGAQPHSAASDPGPIRATAPMWRCSRIMHMQRELHPTLLSSLEGIVDQMVWFRENWHEEVLRQLQQGLAKCYSVAFEKSGAVSDAKITPHTLNFVKKLVSTFGVGLENVSNVSNLFSSAASESLARRAQATAQDPVFQKMKGQFTTDFDFSVPGSMKLHNLISKLKKWIKILEAKTKQLPKFFLIEEKCRFLSNFSAQTAEVEIPGEFLMPKPTHYYIKIARFMPRVEIVQKHNTAARRLYIRGHNGKIYPYLVMNDACLTESRREERVLQLLRLLNPCLEKRKETTKRHLFFTVPRVVAVSPQMRLVEDNPSSLSLVEIYKQRCAKKGIEHDNPISRYYDRLATVQARGTQASHQVLRDILKEVQGNMVPRSMLKEWALHTFPNATDYWTFRKMFTIQLALIGLAEFMLHLNRLNPEMLQIAQDTGKLNVSYFRFDINDATGDLDANRPVPFRLTPNISEFLTTIGVSGPLTASMIAVARCFAQPNFKVDGILKAVLRDEIIAWHKKTQEDTSMPLSPAGQPENMDSQQLVSLVQKAVTAIMTRLHNLAQFEGGESKVNTLVAAANSLDNLCRMDPAWHPWL</sequence>
<reference evidence="6" key="2">
    <citation type="submission" date="2025-09" db="UniProtKB">
        <authorList>
            <consortium name="Ensembl"/>
        </authorList>
    </citation>
    <scope>IDENTIFICATION</scope>
</reference>
<evidence type="ECO:0000256" key="1">
    <source>
        <dbReference type="ARBA" id="ARBA00007234"/>
    </source>
</evidence>
<dbReference type="InterPro" id="IPR050517">
    <property type="entry name" value="DDR_Repair_Kinase"/>
</dbReference>
<dbReference type="InterPro" id="IPR046807">
    <property type="entry name" value="Tra1_central"/>
</dbReference>
<dbReference type="SUPFAM" id="SSF48452">
    <property type="entry name" value="TPR-like"/>
    <property type="match status" value="1"/>
</dbReference>
<dbReference type="GO" id="GO:0035267">
    <property type="term" value="C:NuA4 histone acetyltransferase complex"/>
    <property type="evidence" value="ECO:0007669"/>
    <property type="project" value="TreeGrafter"/>
</dbReference>
<dbReference type="InterPro" id="IPR011989">
    <property type="entry name" value="ARM-like"/>
</dbReference>
<dbReference type="PROSITE" id="PS51190">
    <property type="entry name" value="FATC"/>
    <property type="match status" value="1"/>
</dbReference>
<dbReference type="InterPro" id="IPR016024">
    <property type="entry name" value="ARM-type_fold"/>
</dbReference>
<dbReference type="InterPro" id="IPR046805">
    <property type="entry name" value="Tra1_ring"/>
</dbReference>
<feature type="domain" description="FAT" evidence="4">
    <location>
        <begin position="2607"/>
        <end position="3161"/>
    </location>
</feature>
<dbReference type="GO" id="GO:0006355">
    <property type="term" value="P:regulation of DNA-templated transcription"/>
    <property type="evidence" value="ECO:0007669"/>
    <property type="project" value="TreeGrafter"/>
</dbReference>
<dbReference type="PANTHER" id="PTHR11139:SF1">
    <property type="entry name" value="TRANSFORMATION_TRANSCRIPTION DOMAIN-ASSOCIATED PROTEIN"/>
    <property type="match status" value="1"/>
</dbReference>
<dbReference type="GO" id="GO:0004672">
    <property type="term" value="F:protein kinase activity"/>
    <property type="evidence" value="ECO:0007669"/>
    <property type="project" value="UniProtKB-ARBA"/>
</dbReference>
<dbReference type="SUPFAM" id="SSF48371">
    <property type="entry name" value="ARM repeat"/>
    <property type="match status" value="3"/>
</dbReference>
<evidence type="ECO:0000313" key="7">
    <source>
        <dbReference type="Proteomes" id="UP000694568"/>
    </source>
</evidence>
<dbReference type="Ensembl" id="ENSSLUT00000030080.1">
    <property type="protein sequence ID" value="ENSSLUP00000029148.1"/>
    <property type="gene ID" value="ENSSLUG00000013020.1"/>
</dbReference>
<evidence type="ECO:0000259" key="5">
    <source>
        <dbReference type="PROSITE" id="PS51190"/>
    </source>
</evidence>
<dbReference type="GO" id="GO:0000124">
    <property type="term" value="C:SAGA complex"/>
    <property type="evidence" value="ECO:0007669"/>
    <property type="project" value="TreeGrafter"/>
</dbReference>
<protein>
    <submittedName>
        <fullName evidence="6">Transformation/transcription domain-associated protein</fullName>
    </submittedName>
</protein>
<feature type="domain" description="PI3K/PI4K catalytic" evidence="3">
    <location>
        <begin position="3406"/>
        <end position="3729"/>
    </location>
</feature>
<evidence type="ECO:0000256" key="2">
    <source>
        <dbReference type="SAM" id="MobiDB-lite"/>
    </source>
</evidence>
<organism evidence="6 7">
    <name type="scientific">Sander lucioperca</name>
    <name type="common">Pike-perch</name>
    <name type="synonym">Perca lucioperca</name>
    <dbReference type="NCBI Taxonomy" id="283035"/>
    <lineage>
        <taxon>Eukaryota</taxon>
        <taxon>Metazoa</taxon>
        <taxon>Chordata</taxon>
        <taxon>Craniata</taxon>
        <taxon>Vertebrata</taxon>
        <taxon>Euteleostomi</taxon>
        <taxon>Actinopterygii</taxon>
        <taxon>Neopterygii</taxon>
        <taxon>Teleostei</taxon>
        <taxon>Neoteleostei</taxon>
        <taxon>Acanthomorphata</taxon>
        <taxon>Eupercaria</taxon>
        <taxon>Perciformes</taxon>
        <taxon>Percoidei</taxon>
        <taxon>Percidae</taxon>
        <taxon>Luciopercinae</taxon>
        <taxon>Sander</taxon>
    </lineage>
</organism>
<evidence type="ECO:0000259" key="4">
    <source>
        <dbReference type="PROSITE" id="PS51189"/>
    </source>
</evidence>
<evidence type="ECO:0000313" key="6">
    <source>
        <dbReference type="Ensembl" id="ENSSLUP00000029148.1"/>
    </source>
</evidence>
<dbReference type="Gene3D" id="1.25.10.10">
    <property type="entry name" value="Leucine-rich Repeat Variant"/>
    <property type="match status" value="1"/>
</dbReference>
<dbReference type="Pfam" id="PF20206">
    <property type="entry name" value="Tra1_ring"/>
    <property type="match status" value="1"/>
</dbReference>